<evidence type="ECO:0000256" key="4">
    <source>
        <dbReference type="SAM" id="Coils"/>
    </source>
</evidence>
<sequence>MKNLIAELLLKLAEKEEESKELVVQVEALEIVLTAMLRKLEPEQFQEIAAGIASAMPPVAPAAETPDTTLLRNYVEKLLNHPRV</sequence>
<dbReference type="InterPro" id="IPR019732">
    <property type="entry name" value="SigmaS_Anti-adapt_IraP"/>
</dbReference>
<reference evidence="5 6" key="1">
    <citation type="submission" date="2014-11" db="EMBL/GenBank/DDBJ databases">
        <title>Genome sequencing of Pantoea rodasii ND03.</title>
        <authorList>
            <person name="Muhamad Yunos N.Y."/>
            <person name="Chan K.-G."/>
        </authorList>
    </citation>
    <scope>NUCLEOTIDE SEQUENCE [LARGE SCALE GENOMIC DNA]</scope>
    <source>
        <strain evidence="5 6">ND03</strain>
    </source>
</reference>
<evidence type="ECO:0000256" key="3">
    <source>
        <dbReference type="ARBA" id="ARBA00023054"/>
    </source>
</evidence>
<dbReference type="AlphaFoldDB" id="A0A0B1R220"/>
<keyword evidence="1" id="KW-0963">Cytoplasm</keyword>
<keyword evidence="2" id="KW-0346">Stress response</keyword>
<proteinExistence type="predicted"/>
<feature type="coiled-coil region" evidence="4">
    <location>
        <begin position="5"/>
        <end position="32"/>
    </location>
</feature>
<evidence type="ECO:0008006" key="7">
    <source>
        <dbReference type="Google" id="ProtNLM"/>
    </source>
</evidence>
<protein>
    <recommendedName>
        <fullName evidence="7">Anti-adapter protein IraP</fullName>
    </recommendedName>
</protein>
<dbReference type="EMBL" id="JTJJ01000112">
    <property type="protein sequence ID" value="KHJ65726.1"/>
    <property type="molecule type" value="Genomic_DNA"/>
</dbReference>
<comment type="caution">
    <text evidence="5">The sequence shown here is derived from an EMBL/GenBank/DDBJ whole genome shotgun (WGS) entry which is preliminary data.</text>
</comment>
<organism evidence="5 6">
    <name type="scientific">Pantoea rodasii</name>
    <dbReference type="NCBI Taxonomy" id="1076549"/>
    <lineage>
        <taxon>Bacteria</taxon>
        <taxon>Pseudomonadati</taxon>
        <taxon>Pseudomonadota</taxon>
        <taxon>Gammaproteobacteria</taxon>
        <taxon>Enterobacterales</taxon>
        <taxon>Erwiniaceae</taxon>
        <taxon>Pantoea</taxon>
    </lineage>
</organism>
<accession>A0A0B1R220</accession>
<dbReference type="Proteomes" id="UP000030853">
    <property type="component" value="Unassembled WGS sequence"/>
</dbReference>
<dbReference type="NCBIfam" id="NF007598">
    <property type="entry name" value="PRK10244.1"/>
    <property type="match status" value="1"/>
</dbReference>
<name>A0A0B1R220_9GAMM</name>
<keyword evidence="3 4" id="KW-0175">Coiled coil</keyword>
<evidence type="ECO:0000313" key="5">
    <source>
        <dbReference type="EMBL" id="KHJ65726.1"/>
    </source>
</evidence>
<evidence type="ECO:0000256" key="1">
    <source>
        <dbReference type="ARBA" id="ARBA00022490"/>
    </source>
</evidence>
<evidence type="ECO:0000256" key="2">
    <source>
        <dbReference type="ARBA" id="ARBA00023016"/>
    </source>
</evidence>
<dbReference type="RefSeq" id="WP_039336012.1">
    <property type="nucleotide sequence ID" value="NZ_JTJJ01000112.1"/>
</dbReference>
<evidence type="ECO:0000313" key="6">
    <source>
        <dbReference type="Proteomes" id="UP000030853"/>
    </source>
</evidence>
<gene>
    <name evidence="5" type="ORF">QU24_23075</name>
</gene>
<dbReference type="Pfam" id="PF10796">
    <property type="entry name" value="Anti-adapt_IraP"/>
    <property type="match status" value="1"/>
</dbReference>
<dbReference type="GO" id="GO:0005737">
    <property type="term" value="C:cytoplasm"/>
    <property type="evidence" value="ECO:0007669"/>
    <property type="project" value="InterPro"/>
</dbReference>